<organism evidence="1 2">
    <name type="scientific">Portunus trituberculatus</name>
    <name type="common">Swimming crab</name>
    <name type="synonym">Neptunus trituberculatus</name>
    <dbReference type="NCBI Taxonomy" id="210409"/>
    <lineage>
        <taxon>Eukaryota</taxon>
        <taxon>Metazoa</taxon>
        <taxon>Ecdysozoa</taxon>
        <taxon>Arthropoda</taxon>
        <taxon>Crustacea</taxon>
        <taxon>Multicrustacea</taxon>
        <taxon>Malacostraca</taxon>
        <taxon>Eumalacostraca</taxon>
        <taxon>Eucarida</taxon>
        <taxon>Decapoda</taxon>
        <taxon>Pleocyemata</taxon>
        <taxon>Brachyura</taxon>
        <taxon>Eubrachyura</taxon>
        <taxon>Portunoidea</taxon>
        <taxon>Portunidae</taxon>
        <taxon>Portuninae</taxon>
        <taxon>Portunus</taxon>
    </lineage>
</organism>
<keyword evidence="2" id="KW-1185">Reference proteome</keyword>
<sequence length="91" mass="10091">MKEKFRLFSGDVWNNEPHISNIESLLVQRYGSVNKAPQVSCVYSSSLTLQPKAASPTLQPRAPSYLGVGAPVWLLITFLRIFSCSRSGSFN</sequence>
<dbReference type="Proteomes" id="UP000324222">
    <property type="component" value="Unassembled WGS sequence"/>
</dbReference>
<name>A0A5B7HWF7_PORTR</name>
<evidence type="ECO:0000313" key="2">
    <source>
        <dbReference type="Proteomes" id="UP000324222"/>
    </source>
</evidence>
<dbReference type="AlphaFoldDB" id="A0A5B7HWF7"/>
<comment type="caution">
    <text evidence="1">The sequence shown here is derived from an EMBL/GenBank/DDBJ whole genome shotgun (WGS) entry which is preliminary data.</text>
</comment>
<proteinExistence type="predicted"/>
<reference evidence="1 2" key="1">
    <citation type="submission" date="2019-05" db="EMBL/GenBank/DDBJ databases">
        <title>Another draft genome of Portunus trituberculatus and its Hox gene families provides insights of decapod evolution.</title>
        <authorList>
            <person name="Jeong J.-H."/>
            <person name="Song I."/>
            <person name="Kim S."/>
            <person name="Choi T."/>
            <person name="Kim D."/>
            <person name="Ryu S."/>
            <person name="Kim W."/>
        </authorList>
    </citation>
    <scope>NUCLEOTIDE SEQUENCE [LARGE SCALE GENOMIC DNA]</scope>
    <source>
        <tissue evidence="1">Muscle</tissue>
    </source>
</reference>
<protein>
    <submittedName>
        <fullName evidence="1">Uncharacterized protein</fullName>
    </submittedName>
</protein>
<gene>
    <name evidence="1" type="ORF">E2C01_068557</name>
</gene>
<dbReference type="EMBL" id="VSRR010038449">
    <property type="protein sequence ID" value="MPC74205.1"/>
    <property type="molecule type" value="Genomic_DNA"/>
</dbReference>
<accession>A0A5B7HWF7</accession>
<evidence type="ECO:0000313" key="1">
    <source>
        <dbReference type="EMBL" id="MPC74205.1"/>
    </source>
</evidence>